<reference evidence="1" key="1">
    <citation type="submission" date="2022-06" db="EMBL/GenBank/DDBJ databases">
        <title>Phylogenomic reconstructions and comparative analyses of Kickxellomycotina fungi.</title>
        <authorList>
            <person name="Reynolds N.K."/>
            <person name="Stajich J.E."/>
            <person name="Barry K."/>
            <person name="Grigoriev I.V."/>
            <person name="Crous P."/>
            <person name="Smith M.E."/>
        </authorList>
    </citation>
    <scope>NUCLEOTIDE SEQUENCE</scope>
    <source>
        <strain evidence="1">RSA 2271</strain>
    </source>
</reference>
<comment type="caution">
    <text evidence="1">The sequence shown here is derived from an EMBL/GenBank/DDBJ whole genome shotgun (WGS) entry which is preliminary data.</text>
</comment>
<protein>
    <submittedName>
        <fullName evidence="1">Uncharacterized protein</fullName>
    </submittedName>
</protein>
<proteinExistence type="predicted"/>
<dbReference type="Proteomes" id="UP001145114">
    <property type="component" value="Unassembled WGS sequence"/>
</dbReference>
<dbReference type="EMBL" id="JAMZIH010006168">
    <property type="protein sequence ID" value="KAJ1674207.1"/>
    <property type="molecule type" value="Genomic_DNA"/>
</dbReference>
<accession>A0ACC1HDE3</accession>
<evidence type="ECO:0000313" key="1">
    <source>
        <dbReference type="EMBL" id="KAJ1674207.1"/>
    </source>
</evidence>
<name>A0ACC1HDE3_9FUNG</name>
<keyword evidence="2" id="KW-1185">Reference proteome</keyword>
<organism evidence="1 2">
    <name type="scientific">Spiromyces aspiralis</name>
    <dbReference type="NCBI Taxonomy" id="68401"/>
    <lineage>
        <taxon>Eukaryota</taxon>
        <taxon>Fungi</taxon>
        <taxon>Fungi incertae sedis</taxon>
        <taxon>Zoopagomycota</taxon>
        <taxon>Kickxellomycotina</taxon>
        <taxon>Kickxellomycetes</taxon>
        <taxon>Kickxellales</taxon>
        <taxon>Kickxellaceae</taxon>
        <taxon>Spiromyces</taxon>
    </lineage>
</organism>
<evidence type="ECO:0000313" key="2">
    <source>
        <dbReference type="Proteomes" id="UP001145114"/>
    </source>
</evidence>
<sequence>MASVFLDEMRQVDKLPVNARILNAATLNLYDSGALVRILIDAVSQAQYAAFAPNSQCLTSIIRSCIAENKLDAACVALKAMVEAFMVFPSTKCLVRLVRACKRTGRSDLTHEILELIKNNEIKLA</sequence>
<gene>
    <name evidence="1" type="ORF">EV182_003746</name>
</gene>